<reference evidence="1" key="1">
    <citation type="submission" date="2021-01" db="EMBL/GenBank/DDBJ databases">
        <authorList>
            <person name="Corre E."/>
            <person name="Pelletier E."/>
            <person name="Niang G."/>
            <person name="Scheremetjew M."/>
            <person name="Finn R."/>
            <person name="Kale V."/>
            <person name="Holt S."/>
            <person name="Cochrane G."/>
            <person name="Meng A."/>
            <person name="Brown T."/>
            <person name="Cohen L."/>
        </authorList>
    </citation>
    <scope>NUCLEOTIDE SEQUENCE</scope>
    <source>
        <strain evidence="1">SAG 36.94</strain>
    </source>
</reference>
<name>A0A7S1XGS1_9RHOD</name>
<gene>
    <name evidence="1" type="ORF">CCAE0312_LOCUS8677</name>
</gene>
<dbReference type="AlphaFoldDB" id="A0A7S1XGS1"/>
<proteinExistence type="predicted"/>
<protein>
    <submittedName>
        <fullName evidence="1">Uncharacterized protein</fullName>
    </submittedName>
</protein>
<sequence length="100" mass="11157">MAGFIALDVISKRWVGCVGGQFFFAKYYCLVKGLARKLPIIGSSGPPDLCSLEEFFVSSRFRKGLIGGRWDSYVKDASDVGFAFRRDAIELQTGRKNGFY</sequence>
<accession>A0A7S1XGS1</accession>
<dbReference type="EMBL" id="HBGH01015553">
    <property type="protein sequence ID" value="CAD9236581.1"/>
    <property type="molecule type" value="Transcribed_RNA"/>
</dbReference>
<evidence type="ECO:0000313" key="1">
    <source>
        <dbReference type="EMBL" id="CAD9236581.1"/>
    </source>
</evidence>
<organism evidence="1">
    <name type="scientific">Compsopogon caeruleus</name>
    <dbReference type="NCBI Taxonomy" id="31354"/>
    <lineage>
        <taxon>Eukaryota</taxon>
        <taxon>Rhodophyta</taxon>
        <taxon>Compsopogonophyceae</taxon>
        <taxon>Compsopogonales</taxon>
        <taxon>Compsopogonaceae</taxon>
        <taxon>Compsopogon</taxon>
    </lineage>
</organism>